<gene>
    <name evidence="1" type="ORF">BO95DRAFT_460930</name>
</gene>
<accession>A0ACD1GHP2</accession>
<evidence type="ECO:0000313" key="2">
    <source>
        <dbReference type="Proteomes" id="UP000249057"/>
    </source>
</evidence>
<evidence type="ECO:0000313" key="1">
    <source>
        <dbReference type="EMBL" id="RAH48678.1"/>
    </source>
</evidence>
<proteinExistence type="predicted"/>
<reference evidence="1" key="1">
    <citation type="submission" date="2018-02" db="EMBL/GenBank/DDBJ databases">
        <title>The genomes of Aspergillus section Nigri reveals drivers in fungal speciation.</title>
        <authorList>
            <consortium name="DOE Joint Genome Institute"/>
            <person name="Vesth T.C."/>
            <person name="Nybo J."/>
            <person name="Theobald S."/>
            <person name="Brandl J."/>
            <person name="Frisvad J.C."/>
            <person name="Nielsen K.F."/>
            <person name="Lyhne E.K."/>
            <person name="Kogle M.E."/>
            <person name="Kuo A."/>
            <person name="Riley R."/>
            <person name="Clum A."/>
            <person name="Nolan M."/>
            <person name="Lipzen A."/>
            <person name="Salamov A."/>
            <person name="Henrissat B."/>
            <person name="Wiebenga A."/>
            <person name="De vries R.P."/>
            <person name="Grigoriev I.V."/>
            <person name="Mortensen U.H."/>
            <person name="Andersen M.R."/>
            <person name="Baker S.E."/>
        </authorList>
    </citation>
    <scope>NUCLEOTIDE SEQUENCE</scope>
    <source>
        <strain evidence="1">CBS 621.78</strain>
    </source>
</reference>
<organism evidence="1 2">
    <name type="scientific">Aspergillus brunneoviolaceus CBS 621.78</name>
    <dbReference type="NCBI Taxonomy" id="1450534"/>
    <lineage>
        <taxon>Eukaryota</taxon>
        <taxon>Fungi</taxon>
        <taxon>Dikarya</taxon>
        <taxon>Ascomycota</taxon>
        <taxon>Pezizomycotina</taxon>
        <taxon>Eurotiomycetes</taxon>
        <taxon>Eurotiomycetidae</taxon>
        <taxon>Eurotiales</taxon>
        <taxon>Aspergillaceae</taxon>
        <taxon>Aspergillus</taxon>
        <taxon>Aspergillus subgen. Circumdati</taxon>
    </lineage>
</organism>
<keyword evidence="2" id="KW-1185">Reference proteome</keyword>
<dbReference type="Proteomes" id="UP000249057">
    <property type="component" value="Unassembled WGS sequence"/>
</dbReference>
<name>A0ACD1GHP2_9EURO</name>
<protein>
    <submittedName>
        <fullName evidence="1">Uncharacterized protein</fullName>
    </submittedName>
</protein>
<sequence length="193" mass="21270">MSTSPLREFPQCAVYTWTVLRVSERSESQTGASHWEECGAVTDSCNGSGPSIWLENYINLWTTHREDRLITTIITILFYKSLHGIILIIMHFLKSTAVLLVSALGVSATHFHNNYGKNGWIQDNQGSDIQLKNGGSVTIGGGWGFFWVDSSVCSKNSVTYTWPSSYGDVYIHSDGFLYDASGYQISGGAHICG</sequence>
<dbReference type="EMBL" id="KZ825322">
    <property type="protein sequence ID" value="RAH48678.1"/>
    <property type="molecule type" value="Genomic_DNA"/>
</dbReference>